<reference evidence="3 4" key="1">
    <citation type="journal article" date="2019" name="Nat. Med.">
        <title>A library of human gut bacterial isolates paired with longitudinal multiomics data enables mechanistic microbiome research.</title>
        <authorList>
            <person name="Poyet M."/>
            <person name="Groussin M."/>
            <person name="Gibbons S.M."/>
            <person name="Avila-Pacheco J."/>
            <person name="Jiang X."/>
            <person name="Kearney S.M."/>
            <person name="Perrotta A.R."/>
            <person name="Berdy B."/>
            <person name="Zhao S."/>
            <person name="Lieberman T.D."/>
            <person name="Swanson P.K."/>
            <person name="Smith M."/>
            <person name="Roesemann S."/>
            <person name="Alexander J.E."/>
            <person name="Rich S.A."/>
            <person name="Livny J."/>
            <person name="Vlamakis H."/>
            <person name="Clish C."/>
            <person name="Bullock K."/>
            <person name="Deik A."/>
            <person name="Scott J."/>
            <person name="Pierce K.A."/>
            <person name="Xavier R.J."/>
            <person name="Alm E.J."/>
        </authorList>
    </citation>
    <scope>NUCLEOTIDE SEQUENCE [LARGE SCALE GENOMIC DNA]</scope>
    <source>
        <strain evidence="3 4">BIOML-A7</strain>
    </source>
</reference>
<comment type="caution">
    <text evidence="3">The sequence shown here is derived from an EMBL/GenBank/DDBJ whole genome shotgun (WGS) entry which is preliminary data.</text>
</comment>
<dbReference type="AlphaFoldDB" id="A0A5M6A5Z5"/>
<dbReference type="EMBL" id="VVYW01000015">
    <property type="protein sequence ID" value="KAA5406393.1"/>
    <property type="molecule type" value="Genomic_DNA"/>
</dbReference>
<dbReference type="PROSITE" id="PS51257">
    <property type="entry name" value="PROKAR_LIPOPROTEIN"/>
    <property type="match status" value="1"/>
</dbReference>
<feature type="transmembrane region" description="Helical" evidence="2">
    <location>
        <begin position="12"/>
        <end position="31"/>
    </location>
</feature>
<sequence>MKNIGKCKKWRILAYISVLGMLFACADQMLLDNENPAVRQAKNKNQELTVSVARQWFESNYTPVVPTRSVDRTERLQKPYWEKAKEHNRKRYEVVETPILSQGVHVVMDRETATYWESGMKSDFIRNTIRMVVLRDKKKGTTRSFIMTFVGTLEYLKKTRTIGKNSYLYRQPDFSGSVLFHELDGTFMNGWRYSEGKIVATLSAISNDEQTMDTLGVQTRAEVEVCYESCFPVFEDDCTYSYVETGDLESGIVLEIEENCIPKYKGDDCVTDCYWEDDGSDDEEEDDWWNDYPSGGAIIPPNTGNNNNNTNSSPKAKNIFRNSNMTETNWAALERMLDKIMADCMGEALYYGLANFLGGQTLTIQFSDGTDGLFSGNGTTAGITLGRQMESNQLFHEMMHAYRAYQETLSSYKGSNLNGEIEAWYAQYLYTSRLPEYPGSKWEERDNTNPLRRKIRDIAQIIDSKGNLRNDVNLYDLEFKILNEIVPTFHQNGYPADEYPFDYDRQGLENFTNLRTLTVNCL</sequence>
<proteinExistence type="predicted"/>
<evidence type="ECO:0000256" key="1">
    <source>
        <dbReference type="SAM" id="MobiDB-lite"/>
    </source>
</evidence>
<keyword evidence="2" id="KW-0472">Membrane</keyword>
<gene>
    <name evidence="3" type="ORF">F2Y86_18030</name>
</gene>
<name>A0A5M6A5Z5_9BACE</name>
<dbReference type="Proteomes" id="UP000325055">
    <property type="component" value="Unassembled WGS sequence"/>
</dbReference>
<evidence type="ECO:0000313" key="4">
    <source>
        <dbReference type="Proteomes" id="UP000325055"/>
    </source>
</evidence>
<evidence type="ECO:0000256" key="2">
    <source>
        <dbReference type="SAM" id="Phobius"/>
    </source>
</evidence>
<protein>
    <recommendedName>
        <fullName evidence="5">Lipoprotein</fullName>
    </recommendedName>
</protein>
<feature type="region of interest" description="Disordered" evidence="1">
    <location>
        <begin position="297"/>
        <end position="318"/>
    </location>
</feature>
<evidence type="ECO:0000313" key="3">
    <source>
        <dbReference type="EMBL" id="KAA5406393.1"/>
    </source>
</evidence>
<keyword evidence="2" id="KW-1133">Transmembrane helix</keyword>
<organism evidence="3 4">
    <name type="scientific">Bacteroides cellulosilyticus</name>
    <dbReference type="NCBI Taxonomy" id="246787"/>
    <lineage>
        <taxon>Bacteria</taxon>
        <taxon>Pseudomonadati</taxon>
        <taxon>Bacteroidota</taxon>
        <taxon>Bacteroidia</taxon>
        <taxon>Bacteroidales</taxon>
        <taxon>Bacteroidaceae</taxon>
        <taxon>Bacteroides</taxon>
    </lineage>
</organism>
<feature type="compositionally biased region" description="Low complexity" evidence="1">
    <location>
        <begin position="297"/>
        <end position="317"/>
    </location>
</feature>
<evidence type="ECO:0008006" key="5">
    <source>
        <dbReference type="Google" id="ProtNLM"/>
    </source>
</evidence>
<keyword evidence="2" id="KW-0812">Transmembrane</keyword>
<dbReference type="RefSeq" id="WP_149950188.1">
    <property type="nucleotide sequence ID" value="NZ_RCXI01000016.1"/>
</dbReference>
<accession>A0A5M6A5Z5</accession>